<protein>
    <submittedName>
        <fullName evidence="2">Uncharacterized protein</fullName>
    </submittedName>
</protein>
<evidence type="ECO:0000313" key="2">
    <source>
        <dbReference type="EMBL" id="JAD28884.1"/>
    </source>
</evidence>
<accession>A0A0A8YQ35</accession>
<feature type="region of interest" description="Disordered" evidence="1">
    <location>
        <begin position="1"/>
        <end position="26"/>
    </location>
</feature>
<dbReference type="EMBL" id="GBRH01269011">
    <property type="protein sequence ID" value="JAD28884.1"/>
    <property type="molecule type" value="Transcribed_RNA"/>
</dbReference>
<dbReference type="AlphaFoldDB" id="A0A0A8YQ35"/>
<sequence length="26" mass="2746">MTLSLASLSRSSSVSRTSLSSISLKF</sequence>
<organism evidence="2">
    <name type="scientific">Arundo donax</name>
    <name type="common">Giant reed</name>
    <name type="synonym">Donax arundinaceus</name>
    <dbReference type="NCBI Taxonomy" id="35708"/>
    <lineage>
        <taxon>Eukaryota</taxon>
        <taxon>Viridiplantae</taxon>
        <taxon>Streptophyta</taxon>
        <taxon>Embryophyta</taxon>
        <taxon>Tracheophyta</taxon>
        <taxon>Spermatophyta</taxon>
        <taxon>Magnoliopsida</taxon>
        <taxon>Liliopsida</taxon>
        <taxon>Poales</taxon>
        <taxon>Poaceae</taxon>
        <taxon>PACMAD clade</taxon>
        <taxon>Arundinoideae</taxon>
        <taxon>Arundineae</taxon>
        <taxon>Arundo</taxon>
    </lineage>
</organism>
<reference evidence="2" key="2">
    <citation type="journal article" date="2015" name="Data Brief">
        <title>Shoot transcriptome of the giant reed, Arundo donax.</title>
        <authorList>
            <person name="Barrero R.A."/>
            <person name="Guerrero F.D."/>
            <person name="Moolhuijzen P."/>
            <person name="Goolsby J.A."/>
            <person name="Tidwell J."/>
            <person name="Bellgard S.E."/>
            <person name="Bellgard M.I."/>
        </authorList>
    </citation>
    <scope>NUCLEOTIDE SEQUENCE</scope>
    <source>
        <tissue evidence="2">Shoot tissue taken approximately 20 cm above the soil surface</tissue>
    </source>
</reference>
<proteinExistence type="predicted"/>
<reference evidence="2" key="1">
    <citation type="submission" date="2014-09" db="EMBL/GenBank/DDBJ databases">
        <authorList>
            <person name="Magalhaes I.L.F."/>
            <person name="Oliveira U."/>
            <person name="Santos F.R."/>
            <person name="Vidigal T.H.D.A."/>
            <person name="Brescovit A.D."/>
            <person name="Santos A.J."/>
        </authorList>
    </citation>
    <scope>NUCLEOTIDE SEQUENCE</scope>
    <source>
        <tissue evidence="2">Shoot tissue taken approximately 20 cm above the soil surface</tissue>
    </source>
</reference>
<evidence type="ECO:0000256" key="1">
    <source>
        <dbReference type="SAM" id="MobiDB-lite"/>
    </source>
</evidence>
<name>A0A0A8YQ35_ARUDO</name>